<comment type="caution">
    <text evidence="1">The sequence shown here is derived from an EMBL/GenBank/DDBJ whole genome shotgun (WGS) entry which is preliminary data.</text>
</comment>
<name>A0ACB7XJM6_9ERIC</name>
<reference evidence="1 2" key="1">
    <citation type="journal article" date="2021" name="Hortic Res">
        <title>High-quality reference genome and annotation aids understanding of berry development for evergreen blueberry (Vaccinium darrowii).</title>
        <authorList>
            <person name="Yu J."/>
            <person name="Hulse-Kemp A.M."/>
            <person name="Babiker E."/>
            <person name="Staton M."/>
        </authorList>
    </citation>
    <scope>NUCLEOTIDE SEQUENCE [LARGE SCALE GENOMIC DNA]</scope>
    <source>
        <strain evidence="2">cv. NJ 8807/NJ 8810</strain>
        <tissue evidence="1">Young leaf</tissue>
    </source>
</reference>
<accession>A0ACB7XJM6</accession>
<organism evidence="1 2">
    <name type="scientific">Vaccinium darrowii</name>
    <dbReference type="NCBI Taxonomy" id="229202"/>
    <lineage>
        <taxon>Eukaryota</taxon>
        <taxon>Viridiplantae</taxon>
        <taxon>Streptophyta</taxon>
        <taxon>Embryophyta</taxon>
        <taxon>Tracheophyta</taxon>
        <taxon>Spermatophyta</taxon>
        <taxon>Magnoliopsida</taxon>
        <taxon>eudicotyledons</taxon>
        <taxon>Gunneridae</taxon>
        <taxon>Pentapetalae</taxon>
        <taxon>asterids</taxon>
        <taxon>Ericales</taxon>
        <taxon>Ericaceae</taxon>
        <taxon>Vaccinioideae</taxon>
        <taxon>Vaccinieae</taxon>
        <taxon>Vaccinium</taxon>
    </lineage>
</organism>
<dbReference type="Proteomes" id="UP000828048">
    <property type="component" value="Chromosome 10"/>
</dbReference>
<dbReference type="EMBL" id="CM037160">
    <property type="protein sequence ID" value="KAH7840588.1"/>
    <property type="molecule type" value="Genomic_DNA"/>
</dbReference>
<protein>
    <submittedName>
        <fullName evidence="1">Uncharacterized protein</fullName>
    </submittedName>
</protein>
<gene>
    <name evidence="1" type="ORF">Vadar_018924</name>
</gene>
<sequence length="330" mass="37125">MCLILSGERRPRTSLPICASVPLSFYQIHIQMEGQEAMEGLRELGGDFLEDLDSYLEDINDQLTISRMVNDSVTKGIVKAVRQMAAEEIAAKEMEKHQSMRSSTQINWHTEKLEIDSIPCNRSVNFSQRLLKMLKLMQGHARSILGHARSCRILNPRPCKVRSDLVNRRRRTVTDEEPSSLFVADGLKPCNIREIDKYGPRTANSFYSAAHGLGGLSGYGQKSKRARALPALPRQQPPHVEDAEEEVEEQAEEGQFEEEVEEHSEEGQPEEEVHLAAASSGVGIRDGEDVPQGGPLDRGLLKSFDTHVAAAIWNREFVKEFFQFVNMVRL</sequence>
<evidence type="ECO:0000313" key="1">
    <source>
        <dbReference type="EMBL" id="KAH7840588.1"/>
    </source>
</evidence>
<keyword evidence="2" id="KW-1185">Reference proteome</keyword>
<proteinExistence type="predicted"/>
<evidence type="ECO:0000313" key="2">
    <source>
        <dbReference type="Proteomes" id="UP000828048"/>
    </source>
</evidence>